<organism evidence="2 3">
    <name type="scientific">Halobacteriovorax marinus (strain ATCC BAA-682 / DSM 15412 / SJ)</name>
    <name type="common">Bacteriovorax marinus</name>
    <dbReference type="NCBI Taxonomy" id="862908"/>
    <lineage>
        <taxon>Bacteria</taxon>
        <taxon>Pseudomonadati</taxon>
        <taxon>Bdellovibrionota</taxon>
        <taxon>Bacteriovoracia</taxon>
        <taxon>Bacteriovoracales</taxon>
        <taxon>Halobacteriovoraceae</taxon>
        <taxon>Halobacteriovorax</taxon>
    </lineage>
</organism>
<dbReference type="AlphaFoldDB" id="E1X450"/>
<reference evidence="3" key="1">
    <citation type="journal article" date="2013" name="ISME J.">
        <title>A small predatory core genome in the divergent marine Bacteriovorax marinus SJ and the terrestrial Bdellovibrio bacteriovorus.</title>
        <authorList>
            <person name="Crossman L.C."/>
            <person name="Chen H."/>
            <person name="Cerdeno-Tarraga A.M."/>
            <person name="Brooks K."/>
            <person name="Quail M.A."/>
            <person name="Pineiro S.A."/>
            <person name="Hobley L."/>
            <person name="Sockett R.E."/>
            <person name="Bentley S.D."/>
            <person name="Parkhill J."/>
            <person name="Williams H.N."/>
            <person name="Stine O.C."/>
        </authorList>
    </citation>
    <scope>NUCLEOTIDE SEQUENCE [LARGE SCALE GENOMIC DNA]</scope>
    <source>
        <strain evidence="3">ATCC BAA-682 / DSM 15412 / SJ</strain>
    </source>
</reference>
<sequence>MKSIILLFLFSFSSFGAITEKEFNEVPNRILHLMKEEISASGLEISLNLNWSSETKNAGANRRGYTGLISLYGGYARLTEVTPQSFALTTCHELAHLIAEGIRVMPTLKYASESESDYFATKICLRKYLREYPTDKTPTQWQKSMCEESSSSETTLCHDLLITARESLAVDNALTKNDHWDDYTKLDQTISERTLYNGYASVGCRYTSYVAGALGLARPSCWHHKSSPLSIDEYLISYEYPEAMFVGEIKNLVRTNFGCHFQLSSIDFFRQSILSPLSMGDVSGKKIYSYSDCKLDSSSSASGTLSLFKGEIYLNLEARDK</sequence>
<dbReference type="Proteomes" id="UP000008963">
    <property type="component" value="Chromosome"/>
</dbReference>
<dbReference type="STRING" id="862908.BMS_2218"/>
<proteinExistence type="predicted"/>
<protein>
    <submittedName>
        <fullName evidence="2">Uncharacterized protein</fullName>
    </submittedName>
</protein>
<accession>E1X450</accession>
<evidence type="ECO:0000313" key="3">
    <source>
        <dbReference type="Proteomes" id="UP000008963"/>
    </source>
</evidence>
<dbReference type="KEGG" id="bmx:BMS_2218"/>
<dbReference type="eggNOG" id="COG0501">
    <property type="taxonomic scope" value="Bacteria"/>
</dbReference>
<dbReference type="EMBL" id="FQ312005">
    <property type="protein sequence ID" value="CBW27021.1"/>
    <property type="molecule type" value="Genomic_DNA"/>
</dbReference>
<evidence type="ECO:0000256" key="1">
    <source>
        <dbReference type="SAM" id="SignalP"/>
    </source>
</evidence>
<dbReference type="OrthoDB" id="5290651at2"/>
<gene>
    <name evidence="2" type="ordered locus">BMS_2218</name>
</gene>
<dbReference type="PATRIC" id="fig|862908.3.peg.2110"/>
<name>E1X450_HALMS</name>
<keyword evidence="3" id="KW-1185">Reference proteome</keyword>
<dbReference type="HOGENOM" id="CLU_865363_0_0_7"/>
<dbReference type="RefSeq" id="WP_014244799.1">
    <property type="nucleotide sequence ID" value="NC_016620.1"/>
</dbReference>
<feature type="signal peptide" evidence="1">
    <location>
        <begin position="1"/>
        <end position="16"/>
    </location>
</feature>
<keyword evidence="1" id="KW-0732">Signal</keyword>
<evidence type="ECO:0000313" key="2">
    <source>
        <dbReference type="EMBL" id="CBW27021.1"/>
    </source>
</evidence>
<feature type="chain" id="PRO_5003154778" evidence="1">
    <location>
        <begin position="17"/>
        <end position="321"/>
    </location>
</feature>